<dbReference type="AlphaFoldDB" id="A0A196S741"/>
<organism evidence="2 3">
    <name type="scientific">Blastocystis sp. subtype 1 (strain ATCC 50177 / NandII)</name>
    <dbReference type="NCBI Taxonomy" id="478820"/>
    <lineage>
        <taxon>Eukaryota</taxon>
        <taxon>Sar</taxon>
        <taxon>Stramenopiles</taxon>
        <taxon>Bigyra</taxon>
        <taxon>Opalozoa</taxon>
        <taxon>Opalinata</taxon>
        <taxon>Blastocystidae</taxon>
        <taxon>Blastocystis</taxon>
    </lineage>
</organism>
<sequence length="708" mass="80405">MPEYYRWIQVREGSNEHTYFVNLDKGVIVHSIPAEEKSKLNPYLWSERRNNADEVIGFYNRETHELLMLNEGEEIVKELSEQDIKTISSNSESTIELDSSDISYQSQSLTHPMRSRRLPSFRNTTAPMTRSVSFARVPQPSRLPPRLMNMGLDKENDFIVKERSYRLAKAINNRIHPHNFFATHSNWYRVTTRPFTTAALPLDDGSYLYYNPKTGEVSTILPDGYPFSDEDLLFSNVLDGEDPHMEEACTAHVLSLRLRTAVMASLFNRSLPECMGATSSAGRKTETSTGLSSASWSTAHRHPSSIDARADTSSLMRDARADGLARDVRLKENSVSSRESRAKEASISSRESHAKEASISSRESRTKHASSADAAGRRNTMQSGGRLGLSAAAFTSAVVPTANQQGEGFGALFPHLTELRGLLFEKEEIPATLRVLEDNLFREEAAIERKAYKTKATYRVSVLYRLRRYTELIVEDRSITIKGRERRDANLEEVTDVEVIDAAGKKVTTGGENCTGLRLFFRGPDNSSVYDTVMHKPNLPMNVYFQSVRDRREFMTILFNFKRMYHENHVHHELYSSYRHDTKHAVVCWLVAEMDLNMVLPCKLKWQLPRAILDPGRIVVTSRVDERVLVSKLHITGRNVIELTDIEGILVGKHAANDVCTCHLLLAKKARKTFAFTSEVERREFIELAQSTFGNDIVKNEPQSYRHM</sequence>
<evidence type="ECO:0000313" key="2">
    <source>
        <dbReference type="EMBL" id="OAO11799.1"/>
    </source>
</evidence>
<dbReference type="Proteomes" id="UP000078348">
    <property type="component" value="Unassembled WGS sequence"/>
</dbReference>
<feature type="region of interest" description="Disordered" evidence="1">
    <location>
        <begin position="276"/>
        <end position="314"/>
    </location>
</feature>
<dbReference type="EMBL" id="LXWW01000578">
    <property type="protein sequence ID" value="OAO11799.1"/>
    <property type="molecule type" value="Genomic_DNA"/>
</dbReference>
<evidence type="ECO:0000313" key="3">
    <source>
        <dbReference type="Proteomes" id="UP000078348"/>
    </source>
</evidence>
<feature type="region of interest" description="Disordered" evidence="1">
    <location>
        <begin position="331"/>
        <end position="382"/>
    </location>
</feature>
<reference evidence="2 3" key="1">
    <citation type="submission" date="2016-05" db="EMBL/GenBank/DDBJ databases">
        <title>Nuclear genome of Blastocystis sp. subtype 1 NandII.</title>
        <authorList>
            <person name="Gentekaki E."/>
            <person name="Curtis B."/>
            <person name="Stairs C."/>
            <person name="Eme L."/>
            <person name="Herman E."/>
            <person name="Klimes V."/>
            <person name="Arias M.C."/>
            <person name="Elias M."/>
            <person name="Hilliou F."/>
            <person name="Klute M."/>
            <person name="Malik S.-B."/>
            <person name="Pightling A."/>
            <person name="Rachubinski R."/>
            <person name="Salas D."/>
            <person name="Schlacht A."/>
            <person name="Suga H."/>
            <person name="Archibald J."/>
            <person name="Ball S.G."/>
            <person name="Clark G."/>
            <person name="Dacks J."/>
            <person name="Van Der Giezen M."/>
            <person name="Tsaousis A."/>
            <person name="Roger A."/>
        </authorList>
    </citation>
    <scope>NUCLEOTIDE SEQUENCE [LARGE SCALE GENOMIC DNA]</scope>
    <source>
        <strain evidence="3">ATCC 50177 / NandII</strain>
    </source>
</reference>
<evidence type="ECO:0000256" key="1">
    <source>
        <dbReference type="SAM" id="MobiDB-lite"/>
    </source>
</evidence>
<name>A0A196S741_BLAHN</name>
<protein>
    <submittedName>
        <fullName evidence="2">Uncharacterized protein</fullName>
    </submittedName>
</protein>
<proteinExistence type="predicted"/>
<comment type="caution">
    <text evidence="2">The sequence shown here is derived from an EMBL/GenBank/DDBJ whole genome shotgun (WGS) entry which is preliminary data.</text>
</comment>
<keyword evidence="3" id="KW-1185">Reference proteome</keyword>
<accession>A0A196S741</accession>
<feature type="compositionally biased region" description="Basic and acidic residues" evidence="1">
    <location>
        <begin position="331"/>
        <end position="366"/>
    </location>
</feature>
<gene>
    <name evidence="2" type="ORF">AV274_6500</name>
</gene>
<feature type="compositionally biased region" description="Polar residues" evidence="1">
    <location>
        <begin position="277"/>
        <end position="298"/>
    </location>
</feature>